<name>A0A7C9E3U4_OPUST</name>
<reference evidence="1" key="2">
    <citation type="submission" date="2020-07" db="EMBL/GenBank/DDBJ databases">
        <authorList>
            <person name="Vera ALvarez R."/>
            <person name="Arias-Moreno D.M."/>
            <person name="Jimenez-Jacinto V."/>
            <person name="Jimenez-Bremont J.F."/>
            <person name="Swaminathan K."/>
            <person name="Moose S.P."/>
            <person name="Guerrero-Gonzalez M.L."/>
            <person name="Marino-Ramirez L."/>
            <person name="Landsman D."/>
            <person name="Rodriguez-Kessler M."/>
            <person name="Delgado-Sanchez P."/>
        </authorList>
    </citation>
    <scope>NUCLEOTIDE SEQUENCE</scope>
    <source>
        <tissue evidence="1">Cladode</tissue>
    </source>
</reference>
<proteinExistence type="predicted"/>
<accession>A0A7C9E3U4</accession>
<organism evidence="1">
    <name type="scientific">Opuntia streptacantha</name>
    <name type="common">Prickly pear cactus</name>
    <name type="synonym">Opuntia cardona</name>
    <dbReference type="NCBI Taxonomy" id="393608"/>
    <lineage>
        <taxon>Eukaryota</taxon>
        <taxon>Viridiplantae</taxon>
        <taxon>Streptophyta</taxon>
        <taxon>Embryophyta</taxon>
        <taxon>Tracheophyta</taxon>
        <taxon>Spermatophyta</taxon>
        <taxon>Magnoliopsida</taxon>
        <taxon>eudicotyledons</taxon>
        <taxon>Gunneridae</taxon>
        <taxon>Pentapetalae</taxon>
        <taxon>Caryophyllales</taxon>
        <taxon>Cactineae</taxon>
        <taxon>Cactaceae</taxon>
        <taxon>Opuntioideae</taxon>
        <taxon>Opuntia</taxon>
    </lineage>
</organism>
<reference evidence="1" key="1">
    <citation type="journal article" date="2013" name="J. Plant Res.">
        <title>Effect of fungi and light on seed germination of three Opuntia species from semiarid lands of central Mexico.</title>
        <authorList>
            <person name="Delgado-Sanchez P."/>
            <person name="Jimenez-Bremont J.F."/>
            <person name="Guerrero-Gonzalez Mde L."/>
            <person name="Flores J."/>
        </authorList>
    </citation>
    <scope>NUCLEOTIDE SEQUENCE</scope>
    <source>
        <tissue evidence="1">Cladode</tissue>
    </source>
</reference>
<protein>
    <submittedName>
        <fullName evidence="1">Uncharacterized protein</fullName>
    </submittedName>
</protein>
<dbReference type="EMBL" id="GISG01170874">
    <property type="protein sequence ID" value="MBA4651629.1"/>
    <property type="molecule type" value="Transcribed_RNA"/>
</dbReference>
<sequence>MKTCMFKPSRELTSDAEKATRHMQIKVCVLEPSEDVNDICYSRPSSALASCVLILGVTEGDREALESSALILGVTTADGEPSAPISALRSLMLCSNSSIRHPISSIFVMMDSDITWNLDCICCSKFCTNTVMSAVVCLVSTASRPSMVQLISVSDEILSLLTSKANFEIKTRNACLRVTSKV</sequence>
<dbReference type="AlphaFoldDB" id="A0A7C9E3U4"/>
<evidence type="ECO:0000313" key="1">
    <source>
        <dbReference type="EMBL" id="MBA4651629.1"/>
    </source>
</evidence>